<dbReference type="Proteomes" id="UP000268162">
    <property type="component" value="Unassembled WGS sequence"/>
</dbReference>
<dbReference type="PANTHER" id="PTHR39211:SF1">
    <property type="entry name" value="ABNORMAL SPINDLE-LIKE MICROCEPHALY-ASSOCIATED PROTEIN ASH DOMAIN-CONTAINING PROTEIN"/>
    <property type="match status" value="1"/>
</dbReference>
<organism evidence="2 3">
    <name type="scientific">Dimargaris cristalligena</name>
    <dbReference type="NCBI Taxonomy" id="215637"/>
    <lineage>
        <taxon>Eukaryota</taxon>
        <taxon>Fungi</taxon>
        <taxon>Fungi incertae sedis</taxon>
        <taxon>Zoopagomycota</taxon>
        <taxon>Kickxellomycotina</taxon>
        <taxon>Dimargaritomycetes</taxon>
        <taxon>Dimargaritales</taxon>
        <taxon>Dimargaritaceae</taxon>
        <taxon>Dimargaris</taxon>
    </lineage>
</organism>
<name>A0A4P9ZUE5_9FUNG</name>
<evidence type="ECO:0000256" key="1">
    <source>
        <dbReference type="SAM" id="MobiDB-lite"/>
    </source>
</evidence>
<feature type="region of interest" description="Disordered" evidence="1">
    <location>
        <begin position="689"/>
        <end position="716"/>
    </location>
</feature>
<feature type="region of interest" description="Disordered" evidence="1">
    <location>
        <begin position="1228"/>
        <end position="1254"/>
    </location>
</feature>
<feature type="region of interest" description="Disordered" evidence="1">
    <location>
        <begin position="1269"/>
        <end position="1288"/>
    </location>
</feature>
<feature type="compositionally biased region" description="Low complexity" evidence="1">
    <location>
        <begin position="1979"/>
        <end position="1988"/>
    </location>
</feature>
<feature type="region of interest" description="Disordered" evidence="1">
    <location>
        <begin position="1979"/>
        <end position="2002"/>
    </location>
</feature>
<feature type="compositionally biased region" description="Polar residues" evidence="1">
    <location>
        <begin position="701"/>
        <end position="716"/>
    </location>
</feature>
<reference evidence="3" key="1">
    <citation type="journal article" date="2018" name="Nat. Microbiol.">
        <title>Leveraging single-cell genomics to expand the fungal tree of life.</title>
        <authorList>
            <person name="Ahrendt S.R."/>
            <person name="Quandt C.A."/>
            <person name="Ciobanu D."/>
            <person name="Clum A."/>
            <person name="Salamov A."/>
            <person name="Andreopoulos B."/>
            <person name="Cheng J.F."/>
            <person name="Woyke T."/>
            <person name="Pelin A."/>
            <person name="Henrissat B."/>
            <person name="Reynolds N.K."/>
            <person name="Benny G.L."/>
            <person name="Smith M.E."/>
            <person name="James T.Y."/>
            <person name="Grigoriev I.V."/>
        </authorList>
    </citation>
    <scope>NUCLEOTIDE SEQUENCE [LARGE SCALE GENOMIC DNA]</scope>
    <source>
        <strain evidence="3">RSA 468</strain>
    </source>
</reference>
<gene>
    <name evidence="2" type="ORF">BJ085DRAFT_30602</name>
</gene>
<dbReference type="STRING" id="215637.A0A4P9ZUE5"/>
<accession>A0A4P9ZUE5</accession>
<keyword evidence="3" id="KW-1185">Reference proteome</keyword>
<feature type="region of interest" description="Disordered" evidence="1">
    <location>
        <begin position="1426"/>
        <end position="1459"/>
    </location>
</feature>
<evidence type="ECO:0000313" key="3">
    <source>
        <dbReference type="Proteomes" id="UP000268162"/>
    </source>
</evidence>
<protein>
    <submittedName>
        <fullName evidence="2">Uncharacterized protein</fullName>
    </submittedName>
</protein>
<evidence type="ECO:0000313" key="2">
    <source>
        <dbReference type="EMBL" id="RKP37173.1"/>
    </source>
</evidence>
<feature type="region of interest" description="Disordered" evidence="1">
    <location>
        <begin position="69"/>
        <end position="91"/>
    </location>
</feature>
<dbReference type="EMBL" id="ML002531">
    <property type="protein sequence ID" value="RKP37173.1"/>
    <property type="molecule type" value="Genomic_DNA"/>
</dbReference>
<proteinExistence type="predicted"/>
<feature type="compositionally biased region" description="Polar residues" evidence="1">
    <location>
        <begin position="1435"/>
        <end position="1456"/>
    </location>
</feature>
<sequence length="2114" mass="232274">MSGGADVIALGPCLLGQACPKVGQFTLSNTTSKARSFIIKLDPEPTAANKPAGVKFTLIYHVLKTQTKGRTNPGLAQGKKNKSGEDTEAESLTVKEVEERVEQLEQKLKIAKRKERLDKVKKLEEQLDSLRLRLTTLADSDATSGSAIQPAVSHAELEALLNHCAQSSETTPDFQTSESQSTFTLEANAHRFPNQCKLVLQPWVVATVEFAVAVVPEVKPPAPAPITFPVTGQILVHEHKNTDQRQRVGFTAALCFTHRQFIALLPTAEVMSPLALPTGILPRVFPRSPLGPRAGFSPRRIPATCPRFTLATEPVPPLNSPPVSYEPPSPNEGITTPSLATLNYLTISNTETAVVVCELGKPASLKFTAHYKALPELPTSAQLPVQYHCFLFPVDNANIQVEMGDHLGTVRPADSISTALVVKPLSPGVYPLSLAVRNLHNERITVLTYTVYAFTQTAISFPSHSAPLDDSIESAVDSSHRSALGNRSLTSPSILDLDNAILTLVAVAPKSHLLLFAMTCPSSSGVIWVAVLITEGMRTHHRVRLSALDPEQDSLRKRWDTSVTVTGPDLAVDLVKCRALVGGLKFQVSIVPPTRIPIDDSNLTQELAPPPAPECKLFVRTMKLKAHLGESFLAVHPATMDFGTVARVGTTLYGQLRVTNRTEQLPAAYRLECPSLDIAFDVHQGHLKGATNTRRAPPQGAQLSEPNSTVPRVTESSSNETAIVPFRVSCKEFGFFASRITISNRFNSRQVLSVDVMYFVDCGMLRTVSNPNGMGPTLGTTGPLKALEWEPMAVQVAEQDRPGSTSAYSLTPIPPAPELRGDRGPHTWRTLAVQNISSNILSLYPLANAALQVTWSRPFPSQGIISSLPESPVVQLSPLALQPGRSGPAIDYPLPDWTPCGSTIDLLPNDTVYLFTQLPPTPPVGRAEFNRLEAGRLLSATYQLVLYNPRASFTLGVVPIRVHYGLSTASLKPQRVSLGRIGYNNNWRPVTFCFTITNQAEAPLPYRVACPPGLMVNQPDSEPGVVTLTGTDSFQATLPGCDQSSCSHVLTVTVDPRSLPDSSAGPREWHLRFLNLINPVDTHQVLIQADVTSFGIEFDHLPDQQIVLTNVEHPYLPNGRASDTWFAFKNMTAQDLNCDIGFTLSPPLAGYIGVELLSRFSNSPLNDVVFLRPHGRVEIRVRVRSRPGQRLAPGEPSDRGINALPPLVLGPPGVGLGHIWIRSRQELPDVNSDSDNEPDTQLSASPRAEGMSKPRPLVIHDHRYSVPMGVGKSMTTQPHSPTEGIDLPPAHEIPIRVVITEKPIFRLTPHQLTFDYLPDTQNPDVSDAATQELIISNLSEFHSLRFKIYVERPQEFLNARPLQFIDFKPEARNAIPPLGTLRQAIRLAPSPAGYPAEVKIHVEDVDSLSRIRQTVVVAIKPRRTARVLDDPGSGQEPSGRQSHSVSQNQTRGPSHANTDEEDWNVAYTHSDFPPAPVPVGSRSLAAYPPSDDQWDQWINNRTPAADLTESVDLTATLHPPASVGASDKRNTPDSFERHPIVIKGCKLAPNADPHHQSLMYDLDLGRHVVSSEPVTRKLILQSQCSGRAVNYVIRFPLATSTNRPWLAVSPSTGALIPAGTTDHGKQTVTVTAIPGTCGVHTAYLLLEDCDHGQILGSVRVRIEVLQNIPSEVIGTATNPHHCGFRAWVVENGKGDSTIRYQPLTLGQLYAQRSLMLENLGNTPATFKVRSYFDTDDPSEVFFSLSRNHLKFFKVLPVEPKSKVRVYLLYRPLAGPDSSHTGAVQKQFTVRINSRMVKDFQLQFTAHAPCFHPTVSGIPRYVPFHLSRPALADLGEHPPANRFHSLNQSLVLTNPSPRPVRLRFVNKSRLFTVETQLVTLVPHQRTTITIAIDAQTVGRMKETIDKLRYIQEYVAIYNLDHLTERYWIPLKLMVDLDDYAELGPGNPQSHGFGGLQNHISELIYDFYRIGPSALMILRSPLPSPTRSSPQIEPKSEVEEDEEEEEAVRALEFRLAYASDALVCYIQYQDPEECIALAHLLYGSIFDNHIFKGSRSDNDQPTSTPTGTRLVHQWADYFDQFLLNLPRDYPALSGLWHLRRSLIKGTDTNAPSSGSG</sequence>
<dbReference type="PANTHER" id="PTHR39211">
    <property type="entry name" value="CHROMOSOME 7, WHOLE GENOME SHOTGUN SEQUENCE"/>
    <property type="match status" value="1"/>
</dbReference>